<dbReference type="AlphaFoldDB" id="A0A3N4L0B0"/>
<dbReference type="InParanoid" id="A0A3N4L0B0"/>
<evidence type="ECO:0000256" key="1">
    <source>
        <dbReference type="SAM" id="MobiDB-lite"/>
    </source>
</evidence>
<feature type="compositionally biased region" description="Low complexity" evidence="1">
    <location>
        <begin position="24"/>
        <end position="57"/>
    </location>
</feature>
<accession>A0A3N4L0B0</accession>
<protein>
    <submittedName>
        <fullName evidence="2">Uncharacterized protein</fullName>
    </submittedName>
</protein>
<organism evidence="2 3">
    <name type="scientific">Morchella conica CCBAS932</name>
    <dbReference type="NCBI Taxonomy" id="1392247"/>
    <lineage>
        <taxon>Eukaryota</taxon>
        <taxon>Fungi</taxon>
        <taxon>Dikarya</taxon>
        <taxon>Ascomycota</taxon>
        <taxon>Pezizomycotina</taxon>
        <taxon>Pezizomycetes</taxon>
        <taxon>Pezizales</taxon>
        <taxon>Morchellaceae</taxon>
        <taxon>Morchella</taxon>
    </lineage>
</organism>
<feature type="compositionally biased region" description="Low complexity" evidence="1">
    <location>
        <begin position="1"/>
        <end position="10"/>
    </location>
</feature>
<sequence>MSVRASSRLLRQSRRLGAGGGVVGLPSVGIRAASTTAPSSSPPSSSSAEGIAESPAGTSGAVKENVYNPRPPPVSPLMDENKYMPMSRRLPPKPQRPRGTEILSPREEALKVNPYAKILATEVRNEVDFHRRLPSWFLIRFAILKHPETDEMYLVPDRIKEEAQRQTFTAGRWAINNMRLFNLLEERKNWRKLVGHDIDGRKMVWRKNMADHVLKITRERVRLEMNKLQRREIVEIPWEFEGEGEVGCVLDWSKDDWSKEEAYQDKECLTMVQGKSVPLHHMQTLLGDEIASEIQVKLRIPYGVTRSGILLHERSMKAQMWLMKIRAYLGTY</sequence>
<proteinExistence type="predicted"/>
<dbReference type="Proteomes" id="UP000277580">
    <property type="component" value="Unassembled WGS sequence"/>
</dbReference>
<evidence type="ECO:0000313" key="3">
    <source>
        <dbReference type="Proteomes" id="UP000277580"/>
    </source>
</evidence>
<dbReference type="OrthoDB" id="3363286at2759"/>
<dbReference type="EMBL" id="ML119109">
    <property type="protein sequence ID" value="RPB16253.1"/>
    <property type="molecule type" value="Genomic_DNA"/>
</dbReference>
<dbReference type="STRING" id="1392247.A0A3N4L0B0"/>
<gene>
    <name evidence="2" type="ORF">P167DRAFT_602462</name>
</gene>
<name>A0A3N4L0B0_9PEZI</name>
<reference evidence="2 3" key="1">
    <citation type="journal article" date="2018" name="Nat. Ecol. Evol.">
        <title>Pezizomycetes genomes reveal the molecular basis of ectomycorrhizal truffle lifestyle.</title>
        <authorList>
            <person name="Murat C."/>
            <person name="Payen T."/>
            <person name="Noel B."/>
            <person name="Kuo A."/>
            <person name="Morin E."/>
            <person name="Chen J."/>
            <person name="Kohler A."/>
            <person name="Krizsan K."/>
            <person name="Balestrini R."/>
            <person name="Da Silva C."/>
            <person name="Montanini B."/>
            <person name="Hainaut M."/>
            <person name="Levati E."/>
            <person name="Barry K.W."/>
            <person name="Belfiori B."/>
            <person name="Cichocki N."/>
            <person name="Clum A."/>
            <person name="Dockter R.B."/>
            <person name="Fauchery L."/>
            <person name="Guy J."/>
            <person name="Iotti M."/>
            <person name="Le Tacon F."/>
            <person name="Lindquist E.A."/>
            <person name="Lipzen A."/>
            <person name="Malagnac F."/>
            <person name="Mello A."/>
            <person name="Molinier V."/>
            <person name="Miyauchi S."/>
            <person name="Poulain J."/>
            <person name="Riccioni C."/>
            <person name="Rubini A."/>
            <person name="Sitrit Y."/>
            <person name="Splivallo R."/>
            <person name="Traeger S."/>
            <person name="Wang M."/>
            <person name="Zifcakova L."/>
            <person name="Wipf D."/>
            <person name="Zambonelli A."/>
            <person name="Paolocci F."/>
            <person name="Nowrousian M."/>
            <person name="Ottonello S."/>
            <person name="Baldrian P."/>
            <person name="Spatafora J.W."/>
            <person name="Henrissat B."/>
            <person name="Nagy L.G."/>
            <person name="Aury J.M."/>
            <person name="Wincker P."/>
            <person name="Grigoriev I.V."/>
            <person name="Bonfante P."/>
            <person name="Martin F.M."/>
        </authorList>
    </citation>
    <scope>NUCLEOTIDE SEQUENCE [LARGE SCALE GENOMIC DNA]</scope>
    <source>
        <strain evidence="2 3">CCBAS932</strain>
    </source>
</reference>
<evidence type="ECO:0000313" key="2">
    <source>
        <dbReference type="EMBL" id="RPB16253.1"/>
    </source>
</evidence>
<feature type="region of interest" description="Disordered" evidence="1">
    <location>
        <begin position="1"/>
        <end position="106"/>
    </location>
</feature>
<keyword evidence="3" id="KW-1185">Reference proteome</keyword>